<dbReference type="PANTHER" id="PTHR37464:SF1">
    <property type="entry name" value="BLL2463 PROTEIN"/>
    <property type="match status" value="1"/>
</dbReference>
<dbReference type="Gene3D" id="3.40.50.880">
    <property type="match status" value="1"/>
</dbReference>
<dbReference type="InterPro" id="IPR029062">
    <property type="entry name" value="Class_I_gatase-like"/>
</dbReference>
<accession>A0A383EVJ7</accession>
<gene>
    <name evidence="1" type="ORF">METZ01_LOCUS513816</name>
</gene>
<protein>
    <submittedName>
        <fullName evidence="1">Uncharacterized protein</fullName>
    </submittedName>
</protein>
<proteinExistence type="predicted"/>
<dbReference type="AlphaFoldDB" id="A0A383EVJ7"/>
<feature type="non-terminal residue" evidence="1">
    <location>
        <position position="1"/>
    </location>
</feature>
<evidence type="ECO:0000313" key="1">
    <source>
        <dbReference type="EMBL" id="SVE60962.1"/>
    </source>
</evidence>
<dbReference type="SUPFAM" id="SSF52317">
    <property type="entry name" value="Class I glutamine amidotransferase-like"/>
    <property type="match status" value="1"/>
</dbReference>
<sequence length="229" mass="25730">KGAAEPYLEQVMFKNFWKVTPGPETRVIARFSDPDSSPAIVEKPFGDGRVLLVATSADDEWHDWPRNATYPILLRQIIDSVGREKGRQPEFLAGQAIDFPIDVSEFRTEAAYLAIDERSEGSLTAAPSLNAEDQKEEFRFLLDKRFTLKTGLFRIGLDRVGGGEREWRAMAIRSDPEESDFSRVSAGQLESLYPGIGLEVIREFAGSGRGHFEISDLLLLAFILFLFLE</sequence>
<organism evidence="1">
    <name type="scientific">marine metagenome</name>
    <dbReference type="NCBI Taxonomy" id="408172"/>
    <lineage>
        <taxon>unclassified sequences</taxon>
        <taxon>metagenomes</taxon>
        <taxon>ecological metagenomes</taxon>
    </lineage>
</organism>
<name>A0A383EVJ7_9ZZZZ</name>
<dbReference type="EMBL" id="UINC01229304">
    <property type="protein sequence ID" value="SVE60962.1"/>
    <property type="molecule type" value="Genomic_DNA"/>
</dbReference>
<feature type="non-terminal residue" evidence="1">
    <location>
        <position position="229"/>
    </location>
</feature>
<reference evidence="1" key="1">
    <citation type="submission" date="2018-05" db="EMBL/GenBank/DDBJ databases">
        <authorList>
            <person name="Lanie J.A."/>
            <person name="Ng W.-L."/>
            <person name="Kazmierczak K.M."/>
            <person name="Andrzejewski T.M."/>
            <person name="Davidsen T.M."/>
            <person name="Wayne K.J."/>
            <person name="Tettelin H."/>
            <person name="Glass J.I."/>
            <person name="Rusch D."/>
            <person name="Podicherti R."/>
            <person name="Tsui H.-C.T."/>
            <person name="Winkler M.E."/>
        </authorList>
    </citation>
    <scope>NUCLEOTIDE SEQUENCE</scope>
</reference>
<dbReference type="PANTHER" id="PTHR37464">
    <property type="entry name" value="BLL2463 PROTEIN"/>
    <property type="match status" value="1"/>
</dbReference>